<keyword evidence="3" id="KW-1185">Reference proteome</keyword>
<reference evidence="2 3" key="1">
    <citation type="journal article" date="2012" name="Proc. Natl. Acad. Sci. U.S.A.">
        <title>Comparative genomics of Ceriporiopsis subvermispora and Phanerochaete chrysosporium provide insight into selective ligninolysis.</title>
        <authorList>
            <person name="Fernandez-Fueyo E."/>
            <person name="Ruiz-Duenas F.J."/>
            <person name="Ferreira P."/>
            <person name="Floudas D."/>
            <person name="Hibbett D.S."/>
            <person name="Canessa P."/>
            <person name="Larrondo L.F."/>
            <person name="James T.Y."/>
            <person name="Seelenfreund D."/>
            <person name="Lobos S."/>
            <person name="Polanco R."/>
            <person name="Tello M."/>
            <person name="Honda Y."/>
            <person name="Watanabe T."/>
            <person name="Watanabe T."/>
            <person name="Ryu J.S."/>
            <person name="Kubicek C.P."/>
            <person name="Schmoll M."/>
            <person name="Gaskell J."/>
            <person name="Hammel K.E."/>
            <person name="St John F.J."/>
            <person name="Vanden Wymelenberg A."/>
            <person name="Sabat G."/>
            <person name="Splinter BonDurant S."/>
            <person name="Syed K."/>
            <person name="Yadav J.S."/>
            <person name="Doddapaneni H."/>
            <person name="Subramanian V."/>
            <person name="Lavin J.L."/>
            <person name="Oguiza J.A."/>
            <person name="Perez G."/>
            <person name="Pisabarro A.G."/>
            <person name="Ramirez L."/>
            <person name="Santoyo F."/>
            <person name="Master E."/>
            <person name="Coutinho P.M."/>
            <person name="Henrissat B."/>
            <person name="Lombard V."/>
            <person name="Magnuson J.K."/>
            <person name="Kuees U."/>
            <person name="Hori C."/>
            <person name="Igarashi K."/>
            <person name="Samejima M."/>
            <person name="Held B.W."/>
            <person name="Barry K.W."/>
            <person name="LaButti K.M."/>
            <person name="Lapidus A."/>
            <person name="Lindquist E.A."/>
            <person name="Lucas S.M."/>
            <person name="Riley R."/>
            <person name="Salamov A.A."/>
            <person name="Hoffmeister D."/>
            <person name="Schwenk D."/>
            <person name="Hadar Y."/>
            <person name="Yarden O."/>
            <person name="de Vries R.P."/>
            <person name="Wiebenga A."/>
            <person name="Stenlid J."/>
            <person name="Eastwood D."/>
            <person name="Grigoriev I.V."/>
            <person name="Berka R.M."/>
            <person name="Blanchette R.A."/>
            <person name="Kersten P."/>
            <person name="Martinez A.T."/>
            <person name="Vicuna R."/>
            <person name="Cullen D."/>
        </authorList>
    </citation>
    <scope>NUCLEOTIDE SEQUENCE [LARGE SCALE GENOMIC DNA]</scope>
    <source>
        <strain evidence="2 3">B</strain>
    </source>
</reference>
<evidence type="ECO:0000256" key="1">
    <source>
        <dbReference type="SAM" id="MobiDB-lite"/>
    </source>
</evidence>
<feature type="compositionally biased region" description="Basic and acidic residues" evidence="1">
    <location>
        <begin position="248"/>
        <end position="260"/>
    </location>
</feature>
<dbReference type="AlphaFoldDB" id="M2QWE9"/>
<evidence type="ECO:0008006" key="4">
    <source>
        <dbReference type="Google" id="ProtNLM"/>
    </source>
</evidence>
<accession>M2QWE9</accession>
<gene>
    <name evidence="2" type="ORF">CERSUDRAFT_29448</name>
</gene>
<evidence type="ECO:0000313" key="2">
    <source>
        <dbReference type="EMBL" id="EMD36440.1"/>
    </source>
</evidence>
<dbReference type="OrthoDB" id="2802741at2759"/>
<name>M2QWE9_CERS8</name>
<sequence length="497" mass="56182">IPAAVLAGAPHLNRHTVIAPDPHVAETWRLRSLYTSEGASGPLIDLAQQQILEVPLPRTIWKDIISDNFVNFEKLHAAMDPGYNHEDEAKDLAGGLAIIRKDHASAKKPLRTEGDWGRVYDAWMEGVKVFFPHRAEELVEYKKIVRELFRLMPDPLVPIQVDLGIRDSYSKNRFRLDDRNRHTIYISTQLSRTLFKGTKRPLTSQASSSPIQHAELLSRVNSERSRLEVTIKAREALAGPRTFIPNSDEPRKRKRDLGDDLPKFRRGFGWSGLSPPSISPAALYTEHAPPLPTPPDHLLHDPDVLATLRACMKTSPMFVVWRNDKPRVVTDHSASGLNDGIPRLEAKVRYDNMHDFAHELRVARAQHPDRQLVVYKSDVASAFLNLPAHPLWQLRQVVVVDGKFYIVPQLLILWDALGCPWEPKKQLADSPLVVIGFWVDPNLGTISLAPTSVTRIIDAIKAFLKSTKGKQPLREWQRLAGHLNWLLNVLPWGRPAL</sequence>
<dbReference type="HOGENOM" id="CLU_549306_0_0_1"/>
<dbReference type="EMBL" id="KB445798">
    <property type="protein sequence ID" value="EMD36440.1"/>
    <property type="molecule type" value="Genomic_DNA"/>
</dbReference>
<feature type="region of interest" description="Disordered" evidence="1">
    <location>
        <begin position="240"/>
        <end position="260"/>
    </location>
</feature>
<feature type="non-terminal residue" evidence="2">
    <location>
        <position position="1"/>
    </location>
</feature>
<organism evidence="2 3">
    <name type="scientific">Ceriporiopsis subvermispora (strain B)</name>
    <name type="common">White-rot fungus</name>
    <name type="synonym">Gelatoporia subvermispora</name>
    <dbReference type="NCBI Taxonomy" id="914234"/>
    <lineage>
        <taxon>Eukaryota</taxon>
        <taxon>Fungi</taxon>
        <taxon>Dikarya</taxon>
        <taxon>Basidiomycota</taxon>
        <taxon>Agaricomycotina</taxon>
        <taxon>Agaricomycetes</taxon>
        <taxon>Polyporales</taxon>
        <taxon>Gelatoporiaceae</taxon>
        <taxon>Gelatoporia</taxon>
    </lineage>
</organism>
<proteinExistence type="predicted"/>
<dbReference type="Proteomes" id="UP000016930">
    <property type="component" value="Unassembled WGS sequence"/>
</dbReference>
<evidence type="ECO:0000313" key="3">
    <source>
        <dbReference type="Proteomes" id="UP000016930"/>
    </source>
</evidence>
<protein>
    <recommendedName>
        <fullName evidence="4">Reverse transcriptase domain-containing protein</fullName>
    </recommendedName>
</protein>
<feature type="non-terminal residue" evidence="2">
    <location>
        <position position="497"/>
    </location>
</feature>